<feature type="coiled-coil region" evidence="1">
    <location>
        <begin position="386"/>
        <end position="425"/>
    </location>
</feature>
<accession>A0A9D1R5D4</accession>
<dbReference type="GO" id="GO:0009288">
    <property type="term" value="C:bacterial-type flagellum"/>
    <property type="evidence" value="ECO:0007669"/>
    <property type="project" value="InterPro"/>
</dbReference>
<name>A0A9D1R5D4_9FIRM</name>
<evidence type="ECO:0000256" key="1">
    <source>
        <dbReference type="SAM" id="Coils"/>
    </source>
</evidence>
<dbReference type="EMBL" id="DXGH01000052">
    <property type="protein sequence ID" value="HIW81813.1"/>
    <property type="molecule type" value="Genomic_DNA"/>
</dbReference>
<reference evidence="3" key="1">
    <citation type="journal article" date="2021" name="PeerJ">
        <title>Extensive microbial diversity within the chicken gut microbiome revealed by metagenomics and culture.</title>
        <authorList>
            <person name="Gilroy R."/>
            <person name="Ravi A."/>
            <person name="Getino M."/>
            <person name="Pursley I."/>
            <person name="Horton D.L."/>
            <person name="Alikhan N.F."/>
            <person name="Baker D."/>
            <person name="Gharbi K."/>
            <person name="Hall N."/>
            <person name="Watson M."/>
            <person name="Adriaenssens E.M."/>
            <person name="Foster-Nyarko E."/>
            <person name="Jarju S."/>
            <person name="Secka A."/>
            <person name="Antonio M."/>
            <person name="Oren A."/>
            <person name="Chaudhuri R.R."/>
            <person name="La Ragione R."/>
            <person name="Hildebrand F."/>
            <person name="Pallen M.J."/>
        </authorList>
    </citation>
    <scope>NUCLEOTIDE SEQUENCE</scope>
    <source>
        <strain evidence="3">CHK195-6426</strain>
    </source>
</reference>
<reference evidence="3" key="2">
    <citation type="submission" date="2021-04" db="EMBL/GenBank/DDBJ databases">
        <authorList>
            <person name="Gilroy R."/>
        </authorList>
    </citation>
    <scope>NUCLEOTIDE SEQUENCE</scope>
    <source>
        <strain evidence="3">CHK195-6426</strain>
    </source>
</reference>
<organism evidence="3 4">
    <name type="scientific">Candidatus Acetatifactor stercoripullorum</name>
    <dbReference type="NCBI Taxonomy" id="2838414"/>
    <lineage>
        <taxon>Bacteria</taxon>
        <taxon>Bacillati</taxon>
        <taxon>Bacillota</taxon>
        <taxon>Clostridia</taxon>
        <taxon>Lachnospirales</taxon>
        <taxon>Lachnospiraceae</taxon>
        <taxon>Acetatifactor</taxon>
    </lineage>
</organism>
<dbReference type="SUPFAM" id="SSF64518">
    <property type="entry name" value="Phase 1 flagellin"/>
    <property type="match status" value="1"/>
</dbReference>
<feature type="domain" description="Flagellin N-terminal" evidence="2">
    <location>
        <begin position="4"/>
        <end position="141"/>
    </location>
</feature>
<dbReference type="Pfam" id="PF00669">
    <property type="entry name" value="Flagellin_N"/>
    <property type="match status" value="1"/>
</dbReference>
<dbReference type="Gene3D" id="1.20.1330.10">
    <property type="entry name" value="f41 fragment of flagellin, N-terminal domain"/>
    <property type="match status" value="2"/>
</dbReference>
<dbReference type="AlphaFoldDB" id="A0A9D1R5D4"/>
<proteinExistence type="predicted"/>
<evidence type="ECO:0000313" key="3">
    <source>
        <dbReference type="EMBL" id="HIW81813.1"/>
    </source>
</evidence>
<dbReference type="InterPro" id="IPR001029">
    <property type="entry name" value="Flagellin_N"/>
</dbReference>
<comment type="caution">
    <text evidence="3">The sequence shown here is derived from an EMBL/GenBank/DDBJ whole genome shotgun (WGS) entry which is preliminary data.</text>
</comment>
<evidence type="ECO:0000259" key="2">
    <source>
        <dbReference type="Pfam" id="PF00669"/>
    </source>
</evidence>
<dbReference type="PANTHER" id="PTHR42792:SF1">
    <property type="entry name" value="FLAGELLAR HOOK-ASSOCIATED PROTEIN 3"/>
    <property type="match status" value="1"/>
</dbReference>
<dbReference type="GO" id="GO:0005198">
    <property type="term" value="F:structural molecule activity"/>
    <property type="evidence" value="ECO:0007669"/>
    <property type="project" value="InterPro"/>
</dbReference>
<dbReference type="PANTHER" id="PTHR42792">
    <property type="entry name" value="FLAGELLIN"/>
    <property type="match status" value="1"/>
</dbReference>
<evidence type="ECO:0000313" key="4">
    <source>
        <dbReference type="Proteomes" id="UP000824265"/>
    </source>
</evidence>
<keyword evidence="1" id="KW-0175">Coiled coil</keyword>
<protein>
    <recommendedName>
        <fullName evidence="2">Flagellin N-terminal domain-containing protein</fullName>
    </recommendedName>
</protein>
<sequence length="517" mass="57810">MRITNKIIQRNNLSNINTNKIYQDKLSTQMSTQKKINRPSDDPVVAIRALRLRSSVTEVTQYYSKNIPDAESWLNVTEDALNNLTDILTDMISQCTKGSNGDLTSSDREIILEQLKALSEEVYSTGDADYAGRYVFTGYRTDTSLSFTEEQTLRYDITEQIDNTALESMTKVNMGDLLNINSGNYNNMNVTENDISSVEVYRIQLSYDDCYSGADAAPSISFQVLDRATGQYNWETWDAAGGEITIMHASDKNPDPYTQAANDPDAVIYVPETGELLLGSNRHETLMAAKDDGTTVANEGEIRVSYQKENWEKGDLRPEHYFYCQADGITYNADYLTGNAVRQDIEYDVGFNQTIKVNSTADECFQHGIGRDVDDLVNSLQEVIDIETLITDLEKLQETAVGADAEKLQTQLDAANKALALSKDKCQKLFEKGITVFQGYLDDANLCITNCGTRSSKLELIDNRMKNQKTTFETLKSENEDIDITEVVIQLTSAELTYEAALMATGKVVQTSLLNFI</sequence>
<gene>
    <name evidence="3" type="ORF">H9742_09915</name>
</gene>
<dbReference type="InterPro" id="IPR001492">
    <property type="entry name" value="Flagellin"/>
</dbReference>
<dbReference type="Proteomes" id="UP000824265">
    <property type="component" value="Unassembled WGS sequence"/>
</dbReference>